<dbReference type="EMBL" id="KZ613947">
    <property type="protein sequence ID" value="PMD39347.1"/>
    <property type="molecule type" value="Genomic_DNA"/>
</dbReference>
<evidence type="ECO:0000313" key="1">
    <source>
        <dbReference type="EMBL" id="PMD39347.1"/>
    </source>
</evidence>
<protein>
    <recommendedName>
        <fullName evidence="3">Heterokaryon incompatibility domain-containing protein</fullName>
    </recommendedName>
</protein>
<evidence type="ECO:0000313" key="2">
    <source>
        <dbReference type="Proteomes" id="UP000235786"/>
    </source>
</evidence>
<accession>A0A2J6RLG9</accession>
<dbReference type="PANTHER" id="PTHR24148:SF79">
    <property type="entry name" value="HETEROKARYON INCOMPATIBILITY DOMAIN-CONTAINING PROTEIN"/>
    <property type="match status" value="1"/>
</dbReference>
<gene>
    <name evidence="1" type="ORF">L207DRAFT_430572</name>
</gene>
<organism evidence="1 2">
    <name type="scientific">Hyaloscypha variabilis (strain UAMH 11265 / GT02V1 / F)</name>
    <name type="common">Meliniomyces variabilis</name>
    <dbReference type="NCBI Taxonomy" id="1149755"/>
    <lineage>
        <taxon>Eukaryota</taxon>
        <taxon>Fungi</taxon>
        <taxon>Dikarya</taxon>
        <taxon>Ascomycota</taxon>
        <taxon>Pezizomycotina</taxon>
        <taxon>Leotiomycetes</taxon>
        <taxon>Helotiales</taxon>
        <taxon>Hyaloscyphaceae</taxon>
        <taxon>Hyaloscypha</taxon>
        <taxon>Hyaloscypha variabilis</taxon>
    </lineage>
</organism>
<reference evidence="1 2" key="1">
    <citation type="submission" date="2016-04" db="EMBL/GenBank/DDBJ databases">
        <title>A degradative enzymes factory behind the ericoid mycorrhizal symbiosis.</title>
        <authorList>
            <consortium name="DOE Joint Genome Institute"/>
            <person name="Martino E."/>
            <person name="Morin E."/>
            <person name="Grelet G."/>
            <person name="Kuo A."/>
            <person name="Kohler A."/>
            <person name="Daghino S."/>
            <person name="Barry K."/>
            <person name="Choi C."/>
            <person name="Cichocki N."/>
            <person name="Clum A."/>
            <person name="Copeland A."/>
            <person name="Hainaut M."/>
            <person name="Haridas S."/>
            <person name="Labutti K."/>
            <person name="Lindquist E."/>
            <person name="Lipzen A."/>
            <person name="Khouja H.-R."/>
            <person name="Murat C."/>
            <person name="Ohm R."/>
            <person name="Olson A."/>
            <person name="Spatafora J."/>
            <person name="Veneault-Fourrey C."/>
            <person name="Henrissat B."/>
            <person name="Grigoriev I."/>
            <person name="Martin F."/>
            <person name="Perotto S."/>
        </authorList>
    </citation>
    <scope>NUCLEOTIDE SEQUENCE [LARGE SCALE GENOMIC DNA]</scope>
    <source>
        <strain evidence="1 2">F</strain>
    </source>
</reference>
<dbReference type="Proteomes" id="UP000235786">
    <property type="component" value="Unassembled WGS sequence"/>
</dbReference>
<dbReference type="PANTHER" id="PTHR24148">
    <property type="entry name" value="ANKYRIN REPEAT DOMAIN-CONTAINING PROTEIN 39 HOMOLOG-RELATED"/>
    <property type="match status" value="1"/>
</dbReference>
<dbReference type="Pfam" id="PF26639">
    <property type="entry name" value="Het-6_barrel"/>
    <property type="match status" value="1"/>
</dbReference>
<feature type="non-terminal residue" evidence="1">
    <location>
        <position position="1"/>
    </location>
</feature>
<evidence type="ECO:0008006" key="3">
    <source>
        <dbReference type="Google" id="ProtNLM"/>
    </source>
</evidence>
<dbReference type="AlphaFoldDB" id="A0A2J6RLG9"/>
<dbReference type="InterPro" id="IPR052895">
    <property type="entry name" value="HetReg/Transcr_Mod"/>
</dbReference>
<dbReference type="OrthoDB" id="2157530at2759"/>
<proteinExistence type="predicted"/>
<sequence>WGRRLVRTSHGHFGLAPETAEPGDQVWLLQCSQVPFVLRPRLDGRYSLVGEAYIHGIMFGEAVDCPGGRDDFVPIELV</sequence>
<name>A0A2J6RLG9_HYAVF</name>
<keyword evidence="2" id="KW-1185">Reference proteome</keyword>